<proteinExistence type="predicted"/>
<keyword evidence="1" id="KW-1133">Transmembrane helix</keyword>
<reference evidence="3" key="1">
    <citation type="submission" date="2016-07" db="EMBL/GenBank/DDBJ databases">
        <title>Nontailed viruses are major unrecognized killers of bacteria in the ocean.</title>
        <authorList>
            <person name="Kauffman K."/>
            <person name="Hussain F."/>
            <person name="Yang J."/>
            <person name="Arevalo P."/>
            <person name="Brown J."/>
            <person name="Cutler M."/>
            <person name="Kelly L."/>
            <person name="Polz M.F."/>
        </authorList>
    </citation>
    <scope>NUCLEOTIDE SEQUENCE [LARGE SCALE GENOMIC DNA]</scope>
    <source>
        <strain evidence="3">10N.261.55.E11</strain>
    </source>
</reference>
<keyword evidence="1" id="KW-0472">Membrane</keyword>
<accession>A0A2N7F7B6</accession>
<gene>
    <name evidence="2" type="ORF">BCU17_05420</name>
</gene>
<dbReference type="RefSeq" id="WP_102464620.1">
    <property type="nucleotide sequence ID" value="NZ_CAWNSM010000068.1"/>
</dbReference>
<dbReference type="EMBL" id="MCWU01000068">
    <property type="protein sequence ID" value="PMJ61778.1"/>
    <property type="molecule type" value="Genomic_DNA"/>
</dbReference>
<keyword evidence="1" id="KW-0812">Transmembrane</keyword>
<evidence type="ECO:0000256" key="1">
    <source>
        <dbReference type="SAM" id="Phobius"/>
    </source>
</evidence>
<dbReference type="AlphaFoldDB" id="A0A2N7F7B6"/>
<feature type="transmembrane region" description="Helical" evidence="1">
    <location>
        <begin position="5"/>
        <end position="23"/>
    </location>
</feature>
<protein>
    <submittedName>
        <fullName evidence="2">Uncharacterized protein</fullName>
    </submittedName>
</protein>
<comment type="caution">
    <text evidence="2">The sequence shown here is derived from an EMBL/GenBank/DDBJ whole genome shotgun (WGS) entry which is preliminary data.</text>
</comment>
<organism evidence="2 3">
    <name type="scientific">Vibrio splendidus</name>
    <dbReference type="NCBI Taxonomy" id="29497"/>
    <lineage>
        <taxon>Bacteria</taxon>
        <taxon>Pseudomonadati</taxon>
        <taxon>Pseudomonadota</taxon>
        <taxon>Gammaproteobacteria</taxon>
        <taxon>Vibrionales</taxon>
        <taxon>Vibrionaceae</taxon>
        <taxon>Vibrio</taxon>
    </lineage>
</organism>
<feature type="transmembrane region" description="Helical" evidence="1">
    <location>
        <begin position="101"/>
        <end position="124"/>
    </location>
</feature>
<name>A0A2N7F7B6_VIBSP</name>
<feature type="transmembrane region" description="Helical" evidence="1">
    <location>
        <begin position="69"/>
        <end position="89"/>
    </location>
</feature>
<feature type="transmembrane region" description="Helical" evidence="1">
    <location>
        <begin position="35"/>
        <end position="57"/>
    </location>
</feature>
<dbReference type="Proteomes" id="UP000235330">
    <property type="component" value="Unassembled WGS sequence"/>
</dbReference>
<evidence type="ECO:0000313" key="3">
    <source>
        <dbReference type="Proteomes" id="UP000235330"/>
    </source>
</evidence>
<evidence type="ECO:0000313" key="2">
    <source>
        <dbReference type="EMBL" id="PMJ61778.1"/>
    </source>
</evidence>
<sequence length="141" mass="15795">MRWLIIKNAFITLTIGFGIVWLISRGDYLATASVYPIDFVFLWLGVVLAGFASIYTIDDLQRGSWHKSAVIYAFYYYGAFGLFADGHVAGWAHSAGYIEKLFMSGFIIFVSLFSIVVPLIVFTISVIQAHLLSIAVENRQL</sequence>